<dbReference type="PROSITE" id="PS51669">
    <property type="entry name" value="4FE4S_MOW_BIS_MGD"/>
    <property type="match status" value="1"/>
</dbReference>
<accession>A0AAP8SQ01</accession>
<name>A0AAP8SQ01_9GAMM</name>
<reference evidence="6 7" key="1">
    <citation type="submission" date="2018-01" db="EMBL/GenBank/DDBJ databases">
        <title>The draft genome sequence of Halioglobus japonicus S1-36.</title>
        <authorList>
            <person name="Du Z.-J."/>
            <person name="Shi M.-J."/>
        </authorList>
    </citation>
    <scope>NUCLEOTIDE SEQUENCE [LARGE SCALE GENOMIC DNA]</scope>
    <source>
        <strain evidence="6 7">S1-36</strain>
    </source>
</reference>
<dbReference type="GO" id="GO:0016491">
    <property type="term" value="F:oxidoreductase activity"/>
    <property type="evidence" value="ECO:0007669"/>
    <property type="project" value="InterPro"/>
</dbReference>
<keyword evidence="3" id="KW-0408">Iron</keyword>
<evidence type="ECO:0000256" key="4">
    <source>
        <dbReference type="ARBA" id="ARBA00023014"/>
    </source>
</evidence>
<dbReference type="InterPro" id="IPR006657">
    <property type="entry name" value="MoPterin_dinucl-bd_dom"/>
</dbReference>
<dbReference type="InterPro" id="IPR009010">
    <property type="entry name" value="Asp_de-COase-like_dom_sf"/>
</dbReference>
<dbReference type="GO" id="GO:0043546">
    <property type="term" value="F:molybdopterin cofactor binding"/>
    <property type="evidence" value="ECO:0007669"/>
    <property type="project" value="InterPro"/>
</dbReference>
<dbReference type="AlphaFoldDB" id="A0AAP8SQ01"/>
<evidence type="ECO:0000256" key="3">
    <source>
        <dbReference type="ARBA" id="ARBA00023004"/>
    </source>
</evidence>
<dbReference type="GO" id="GO:0051536">
    <property type="term" value="F:iron-sulfur cluster binding"/>
    <property type="evidence" value="ECO:0007669"/>
    <property type="project" value="UniProtKB-KW"/>
</dbReference>
<dbReference type="EMBL" id="PKUR01000001">
    <property type="protein sequence ID" value="PLW87708.1"/>
    <property type="molecule type" value="Genomic_DNA"/>
</dbReference>
<dbReference type="KEGG" id="hja:BST95_14395"/>
<evidence type="ECO:0000259" key="5">
    <source>
        <dbReference type="PROSITE" id="PS51669"/>
    </source>
</evidence>
<evidence type="ECO:0000256" key="1">
    <source>
        <dbReference type="ARBA" id="ARBA00010312"/>
    </source>
</evidence>
<dbReference type="InterPro" id="IPR006963">
    <property type="entry name" value="Mopterin_OxRdtase_4Fe-4S_dom"/>
</dbReference>
<dbReference type="Pfam" id="PF01568">
    <property type="entry name" value="Molydop_binding"/>
    <property type="match status" value="1"/>
</dbReference>
<dbReference type="GO" id="GO:0046872">
    <property type="term" value="F:metal ion binding"/>
    <property type="evidence" value="ECO:0007669"/>
    <property type="project" value="UniProtKB-KW"/>
</dbReference>
<comment type="caution">
    <text evidence="6">The sequence shown here is derived from an EMBL/GenBank/DDBJ whole genome shotgun (WGS) entry which is preliminary data.</text>
</comment>
<dbReference type="PANTHER" id="PTHR43742">
    <property type="entry name" value="TRIMETHYLAMINE-N-OXIDE REDUCTASE"/>
    <property type="match status" value="1"/>
</dbReference>
<organism evidence="6 7">
    <name type="scientific">Halioglobus japonicus</name>
    <dbReference type="NCBI Taxonomy" id="930805"/>
    <lineage>
        <taxon>Bacteria</taxon>
        <taxon>Pseudomonadati</taxon>
        <taxon>Pseudomonadota</taxon>
        <taxon>Gammaproteobacteria</taxon>
        <taxon>Cellvibrionales</taxon>
        <taxon>Halieaceae</taxon>
        <taxon>Halioglobus</taxon>
    </lineage>
</organism>
<dbReference type="SMART" id="SM00926">
    <property type="entry name" value="Molybdop_Fe4S4"/>
    <property type="match status" value="1"/>
</dbReference>
<protein>
    <submittedName>
        <fullName evidence="6">Dehydrogenase</fullName>
    </submittedName>
</protein>
<dbReference type="SUPFAM" id="SSF53706">
    <property type="entry name" value="Formate dehydrogenase/DMSO reductase, domains 1-3"/>
    <property type="match status" value="1"/>
</dbReference>
<dbReference type="SUPFAM" id="SSF50692">
    <property type="entry name" value="ADC-like"/>
    <property type="match status" value="1"/>
</dbReference>
<dbReference type="Pfam" id="PF00384">
    <property type="entry name" value="Molybdopterin"/>
    <property type="match status" value="1"/>
</dbReference>
<dbReference type="Gene3D" id="2.20.25.90">
    <property type="entry name" value="ADC-like domains"/>
    <property type="match status" value="1"/>
</dbReference>
<dbReference type="Gene3D" id="3.40.228.10">
    <property type="entry name" value="Dimethylsulfoxide Reductase, domain 2"/>
    <property type="match status" value="1"/>
</dbReference>
<comment type="similarity">
    <text evidence="1">Belongs to the prokaryotic molybdopterin-containing oxidoreductase family.</text>
</comment>
<dbReference type="InterPro" id="IPR050612">
    <property type="entry name" value="Prok_Mopterin_Oxidored"/>
</dbReference>
<dbReference type="Proteomes" id="UP000235162">
    <property type="component" value="Unassembled WGS sequence"/>
</dbReference>
<dbReference type="Gene3D" id="3.40.50.740">
    <property type="match status" value="1"/>
</dbReference>
<keyword evidence="2" id="KW-0479">Metal-binding</keyword>
<keyword evidence="7" id="KW-1185">Reference proteome</keyword>
<dbReference type="InterPro" id="IPR006656">
    <property type="entry name" value="Mopterin_OxRdtase"/>
</dbReference>
<gene>
    <name evidence="6" type="ORF">C0029_03790</name>
</gene>
<dbReference type="Gene3D" id="2.40.40.20">
    <property type="match status" value="1"/>
</dbReference>
<keyword evidence="4" id="KW-0411">Iron-sulfur</keyword>
<evidence type="ECO:0000256" key="2">
    <source>
        <dbReference type="ARBA" id="ARBA00022723"/>
    </source>
</evidence>
<sequence length="707" mass="77074">MTDDVISHYRACHLCEAICGVEIKTQGEQILSIKGDKDDPFSRGHICPKATALEDLHYDPDRLRMPMKKLADGSWQEIEWDEAFATVADRLADIQARYGNDTVAIYAGNPNVHNYGSMTHSGVVRKALQSRVTYSATSLDQLPHHLAAWAMYGHQQCLPIPDIDRTQFMLIIGGNPLASNGSIMTVPDVKNRLKAIQSRGGRFVVIDPRRTETAAIADEHLFIRPGSDVFLLMAMIHTLINEDLVDLGHLAAHIDHLDELPEIVSAFTPELAESKTGIPAATVRDLAREMINAEGAVCYGRMGASVQQFGALCQWAIQVINILSGNLDREGGALVCSPAFGYITRGEKGAGSLGRFTSRVRGLPEFAGELPAVTMAEDILTPGEGQLRAMMTIAGNPVLSASNGRRLDEAFESLDFMVSIDFFINETTRHADIILPPTGPLEHDHYDLAFNRLAVRNVTRMNEAVFEPAPGALHDWQIMNGLGVALAARKELDAKPLPAPDVLIDMGIQAGFYGEQQGHALALTLDKIRAHPHGLDLGPLQPSLTERLGTESGKIALVPDYVTADMPRLAEVAQTQSDDGLLLIGRRHVRSNNSWMHNSHRLVKGKPRWKLFMHPQDMAERNLSDDDTVEIRSRVGSVVTQVTATDDMMLGVVCLPHGWGHQRSGVKLSVASQQAGVSINDLTDDQFVDEVSGNAALNGVPVTVTAA</sequence>
<proteinExistence type="inferred from homology"/>
<evidence type="ECO:0000313" key="6">
    <source>
        <dbReference type="EMBL" id="PLW87708.1"/>
    </source>
</evidence>
<evidence type="ECO:0000313" key="7">
    <source>
        <dbReference type="Proteomes" id="UP000235162"/>
    </source>
</evidence>
<dbReference type="PANTHER" id="PTHR43742:SF2">
    <property type="entry name" value="ASSIMILATORY NITRATE REDUCTASE CATALYTIC SUBUNIT"/>
    <property type="match status" value="1"/>
</dbReference>
<dbReference type="Pfam" id="PF04879">
    <property type="entry name" value="Molybdop_Fe4S4"/>
    <property type="match status" value="1"/>
</dbReference>
<feature type="domain" description="4Fe-4S Mo/W bis-MGD-type" evidence="5">
    <location>
        <begin position="5"/>
        <end position="61"/>
    </location>
</feature>
<dbReference type="RefSeq" id="WP_084200265.1">
    <property type="nucleotide sequence ID" value="NZ_BMYL01000001.1"/>
</dbReference>